<dbReference type="HAMAP" id="MF_00454">
    <property type="entry name" value="FluC"/>
    <property type="match status" value="1"/>
</dbReference>
<dbReference type="Proteomes" id="UP001401887">
    <property type="component" value="Unassembled WGS sequence"/>
</dbReference>
<keyword evidence="9" id="KW-0813">Transport</keyword>
<comment type="function">
    <text evidence="9">Fluoride-specific ion channel. Important for reducing fluoride concentration in the cell, thus reducing its toxicity.</text>
</comment>
<evidence type="ECO:0000256" key="1">
    <source>
        <dbReference type="ARBA" id="ARBA00004651"/>
    </source>
</evidence>
<evidence type="ECO:0000313" key="11">
    <source>
        <dbReference type="Proteomes" id="UP001401887"/>
    </source>
</evidence>
<keyword evidence="2 9" id="KW-1003">Cell membrane</keyword>
<feature type="binding site" evidence="9">
    <location>
        <position position="81"/>
    </location>
    <ligand>
        <name>Na(+)</name>
        <dbReference type="ChEBI" id="CHEBI:29101"/>
        <note>structural</note>
    </ligand>
</feature>
<keyword evidence="9" id="KW-0915">Sodium</keyword>
<evidence type="ECO:0000256" key="2">
    <source>
        <dbReference type="ARBA" id="ARBA00022475"/>
    </source>
</evidence>
<keyword evidence="11" id="KW-1185">Reference proteome</keyword>
<keyword evidence="9" id="KW-0479">Metal-binding</keyword>
<keyword evidence="6 9" id="KW-0407">Ion channel</keyword>
<reference evidence="10 11" key="1">
    <citation type="submission" date="2024-02" db="EMBL/GenBank/DDBJ databases">
        <title>Deinococcus carri NBRC 110142.</title>
        <authorList>
            <person name="Ichikawa N."/>
            <person name="Katano-Makiyama Y."/>
            <person name="Hidaka K."/>
        </authorList>
    </citation>
    <scope>NUCLEOTIDE SEQUENCE [LARGE SCALE GENOMIC DNA]</scope>
    <source>
        <strain evidence="10 11">NBRC 110142</strain>
    </source>
</reference>
<evidence type="ECO:0000256" key="4">
    <source>
        <dbReference type="ARBA" id="ARBA00022989"/>
    </source>
</evidence>
<keyword evidence="4 9" id="KW-1133">Transmembrane helix</keyword>
<feature type="transmembrane region" description="Helical" evidence="9">
    <location>
        <begin position="100"/>
        <end position="119"/>
    </location>
</feature>
<dbReference type="InterPro" id="IPR003691">
    <property type="entry name" value="FluC"/>
</dbReference>
<organism evidence="10 11">
    <name type="scientific">Deinococcus carri</name>
    <dbReference type="NCBI Taxonomy" id="1211323"/>
    <lineage>
        <taxon>Bacteria</taxon>
        <taxon>Thermotogati</taxon>
        <taxon>Deinococcota</taxon>
        <taxon>Deinococci</taxon>
        <taxon>Deinococcales</taxon>
        <taxon>Deinococcaceae</taxon>
        <taxon>Deinococcus</taxon>
    </lineage>
</organism>
<comment type="similarity">
    <text evidence="7 9">Belongs to the fluoride channel Fluc/FEX (TC 1.A.43) family.</text>
</comment>
<evidence type="ECO:0000256" key="5">
    <source>
        <dbReference type="ARBA" id="ARBA00023136"/>
    </source>
</evidence>
<keyword evidence="3 9" id="KW-0812">Transmembrane</keyword>
<proteinExistence type="inferred from homology"/>
<dbReference type="RefSeq" id="WP_345462244.1">
    <property type="nucleotide sequence ID" value="NZ_BAABRP010000002.1"/>
</dbReference>
<evidence type="ECO:0000256" key="7">
    <source>
        <dbReference type="ARBA" id="ARBA00035120"/>
    </source>
</evidence>
<evidence type="ECO:0000256" key="8">
    <source>
        <dbReference type="ARBA" id="ARBA00035585"/>
    </source>
</evidence>
<keyword evidence="5 9" id="KW-0472">Membrane</keyword>
<evidence type="ECO:0000313" key="10">
    <source>
        <dbReference type="EMBL" id="GAA5512421.1"/>
    </source>
</evidence>
<feature type="binding site" evidence="9">
    <location>
        <position position="78"/>
    </location>
    <ligand>
        <name>Na(+)</name>
        <dbReference type="ChEBI" id="CHEBI:29101"/>
        <note>structural</note>
    </ligand>
</feature>
<dbReference type="EMBL" id="BAABRP010000002">
    <property type="protein sequence ID" value="GAA5512421.1"/>
    <property type="molecule type" value="Genomic_DNA"/>
</dbReference>
<comment type="subcellular location">
    <subcellularLocation>
        <location evidence="1 9">Cell membrane</location>
        <topology evidence="1 9">Multi-pass membrane protein</topology>
    </subcellularLocation>
</comment>
<dbReference type="PANTHER" id="PTHR28259">
    <property type="entry name" value="FLUORIDE EXPORT PROTEIN 1-RELATED"/>
    <property type="match status" value="1"/>
</dbReference>
<evidence type="ECO:0000256" key="3">
    <source>
        <dbReference type="ARBA" id="ARBA00022692"/>
    </source>
</evidence>
<feature type="transmembrane region" description="Helical" evidence="9">
    <location>
        <begin position="42"/>
        <end position="60"/>
    </location>
</feature>
<sequence>MPFWFGIAVGGALGALSRYGVSLLVAGRLANTAWGNFPLATLLVNVVGSFLLALITTLALRGLVSPAWRLAIGTGFIGALTTFSTFTWESDLMVREGEAVRASLYVLGNLVLGYGAVLLGRALAERLGGGA</sequence>
<evidence type="ECO:0000256" key="9">
    <source>
        <dbReference type="HAMAP-Rule" id="MF_00454"/>
    </source>
</evidence>
<comment type="catalytic activity">
    <reaction evidence="8">
        <text>fluoride(in) = fluoride(out)</text>
        <dbReference type="Rhea" id="RHEA:76159"/>
        <dbReference type="ChEBI" id="CHEBI:17051"/>
    </reaction>
    <physiologicalReaction direction="left-to-right" evidence="8">
        <dbReference type="Rhea" id="RHEA:76160"/>
    </physiologicalReaction>
</comment>
<keyword evidence="9" id="KW-0406">Ion transport</keyword>
<gene>
    <name evidence="10" type="primary">crcB_1</name>
    <name evidence="9" type="synonym">crcB</name>
    <name evidence="9" type="synonym">fluC</name>
    <name evidence="10" type="ORF">Dcar01_01135</name>
</gene>
<protein>
    <recommendedName>
        <fullName evidence="9">Fluoride-specific ion channel FluC</fullName>
    </recommendedName>
</protein>
<dbReference type="Pfam" id="PF02537">
    <property type="entry name" value="CRCB"/>
    <property type="match status" value="1"/>
</dbReference>
<accession>A0ABP9W5Y4</accession>
<dbReference type="PANTHER" id="PTHR28259:SF1">
    <property type="entry name" value="FLUORIDE EXPORT PROTEIN 1-RELATED"/>
    <property type="match status" value="1"/>
</dbReference>
<comment type="caution">
    <text evidence="10">The sequence shown here is derived from an EMBL/GenBank/DDBJ whole genome shotgun (WGS) entry which is preliminary data.</text>
</comment>
<comment type="activity regulation">
    <text evidence="9">Na(+) is not transported, but it plays an essential structural role and its presence is essential for fluoride channel function.</text>
</comment>
<feature type="transmembrane region" description="Helical" evidence="9">
    <location>
        <begin position="67"/>
        <end position="88"/>
    </location>
</feature>
<name>A0ABP9W5Y4_9DEIO</name>
<dbReference type="NCBIfam" id="TIGR00494">
    <property type="entry name" value="crcB"/>
    <property type="match status" value="1"/>
</dbReference>
<evidence type="ECO:0000256" key="6">
    <source>
        <dbReference type="ARBA" id="ARBA00023303"/>
    </source>
</evidence>